<dbReference type="STRING" id="1653476.THC_1133"/>
<keyword evidence="4 5" id="KW-0173">Coenzyme A biosynthesis</keyword>
<evidence type="ECO:0000313" key="8">
    <source>
        <dbReference type="Proteomes" id="UP000068196"/>
    </source>
</evidence>
<evidence type="ECO:0000256" key="2">
    <source>
        <dbReference type="ARBA" id="ARBA00022741"/>
    </source>
</evidence>
<organism evidence="7 8">
    <name type="scientific">Caldimicrobium thiodismutans</name>
    <dbReference type="NCBI Taxonomy" id="1653476"/>
    <lineage>
        <taxon>Bacteria</taxon>
        <taxon>Pseudomonadati</taxon>
        <taxon>Thermodesulfobacteriota</taxon>
        <taxon>Thermodesulfobacteria</taxon>
        <taxon>Thermodesulfobacteriales</taxon>
        <taxon>Thermodesulfobacteriaceae</taxon>
        <taxon>Caldimicrobium</taxon>
    </lineage>
</organism>
<dbReference type="HAMAP" id="MF_00376">
    <property type="entry name" value="Dephospho_CoA_kinase"/>
    <property type="match status" value="1"/>
</dbReference>
<keyword evidence="5" id="KW-0808">Transferase</keyword>
<evidence type="ECO:0000256" key="1">
    <source>
        <dbReference type="ARBA" id="ARBA00009018"/>
    </source>
</evidence>
<keyword evidence="5 7" id="KW-0418">Kinase</keyword>
<protein>
    <recommendedName>
        <fullName evidence="5 6">Dephospho-CoA kinase</fullName>
        <ecNumber evidence="5 6">2.7.1.24</ecNumber>
    </recommendedName>
    <alternativeName>
        <fullName evidence="5">Dephosphocoenzyme A kinase</fullName>
    </alternativeName>
</protein>
<keyword evidence="2 5" id="KW-0547">Nucleotide-binding</keyword>
<keyword evidence="8" id="KW-1185">Reference proteome</keyword>
<comment type="catalytic activity">
    <reaction evidence="5">
        <text>3'-dephospho-CoA + ATP = ADP + CoA + H(+)</text>
        <dbReference type="Rhea" id="RHEA:18245"/>
        <dbReference type="ChEBI" id="CHEBI:15378"/>
        <dbReference type="ChEBI" id="CHEBI:30616"/>
        <dbReference type="ChEBI" id="CHEBI:57287"/>
        <dbReference type="ChEBI" id="CHEBI:57328"/>
        <dbReference type="ChEBI" id="CHEBI:456216"/>
        <dbReference type="EC" id="2.7.1.24"/>
    </reaction>
</comment>
<dbReference type="Pfam" id="PF01121">
    <property type="entry name" value="CoaE"/>
    <property type="match status" value="1"/>
</dbReference>
<name>A0A0U5AHY4_9BACT</name>
<dbReference type="Proteomes" id="UP000068196">
    <property type="component" value="Chromosome"/>
</dbReference>
<accession>A0A0U5AHY4</accession>
<feature type="binding site" evidence="5">
    <location>
        <begin position="12"/>
        <end position="17"/>
    </location>
    <ligand>
        <name>ATP</name>
        <dbReference type="ChEBI" id="CHEBI:30616"/>
    </ligand>
</feature>
<dbReference type="PROSITE" id="PS51219">
    <property type="entry name" value="DPCK"/>
    <property type="match status" value="1"/>
</dbReference>
<dbReference type="NCBIfam" id="TIGR00152">
    <property type="entry name" value="dephospho-CoA kinase"/>
    <property type="match status" value="1"/>
</dbReference>
<dbReference type="EMBL" id="AP014945">
    <property type="protein sequence ID" value="BAU23507.1"/>
    <property type="molecule type" value="Genomic_DNA"/>
</dbReference>
<gene>
    <name evidence="5" type="primary">coaE</name>
    <name evidence="7" type="ORF">THC_1133</name>
</gene>
<dbReference type="PANTHER" id="PTHR10695:SF46">
    <property type="entry name" value="BIFUNCTIONAL COENZYME A SYNTHASE-RELATED"/>
    <property type="match status" value="1"/>
</dbReference>
<comment type="function">
    <text evidence="5">Catalyzes the phosphorylation of the 3'-hydroxyl group of dephosphocoenzyme A to form coenzyme A.</text>
</comment>
<evidence type="ECO:0000256" key="5">
    <source>
        <dbReference type="HAMAP-Rule" id="MF_00376"/>
    </source>
</evidence>
<dbReference type="GO" id="GO:0004140">
    <property type="term" value="F:dephospho-CoA kinase activity"/>
    <property type="evidence" value="ECO:0007669"/>
    <property type="project" value="UniProtKB-UniRule"/>
</dbReference>
<dbReference type="GO" id="GO:0005524">
    <property type="term" value="F:ATP binding"/>
    <property type="evidence" value="ECO:0007669"/>
    <property type="project" value="UniProtKB-UniRule"/>
</dbReference>
<dbReference type="UniPathway" id="UPA00241">
    <property type="reaction ID" value="UER00356"/>
</dbReference>
<dbReference type="GO" id="GO:0015937">
    <property type="term" value="P:coenzyme A biosynthetic process"/>
    <property type="evidence" value="ECO:0007669"/>
    <property type="project" value="UniProtKB-UniRule"/>
</dbReference>
<proteinExistence type="inferred from homology"/>
<dbReference type="InterPro" id="IPR027417">
    <property type="entry name" value="P-loop_NTPase"/>
</dbReference>
<keyword evidence="5" id="KW-0963">Cytoplasm</keyword>
<dbReference type="EC" id="2.7.1.24" evidence="5 6"/>
<sequence>MLKKIAITGGIATGKTTLLKILKKLGFPALSCDEIVENLYKRKDIQEKIIELFGKKVLSKEGHINKKIILKKIIDSPSLKQKLEELLHPEVLREIMHFFEGLERRGERLVFVEVPLLFEVAWEKYFDEIWVISSSEETQRERIYKLREPELIKLLSFQIPLKEKEKRAHKIFSSEKSLAELERELKEILKEYSKAYIPLE</sequence>
<evidence type="ECO:0000256" key="4">
    <source>
        <dbReference type="ARBA" id="ARBA00022993"/>
    </source>
</evidence>
<dbReference type="CDD" id="cd02022">
    <property type="entry name" value="DPCK"/>
    <property type="match status" value="1"/>
</dbReference>
<dbReference type="InterPro" id="IPR001977">
    <property type="entry name" value="Depp_CoAkinase"/>
</dbReference>
<evidence type="ECO:0000256" key="6">
    <source>
        <dbReference type="NCBIfam" id="TIGR00152"/>
    </source>
</evidence>
<evidence type="ECO:0000313" key="7">
    <source>
        <dbReference type="EMBL" id="BAU23507.1"/>
    </source>
</evidence>
<comment type="pathway">
    <text evidence="5">Cofactor biosynthesis; coenzyme A biosynthesis; CoA from (R)-pantothenate: step 5/5.</text>
</comment>
<reference evidence="8" key="2">
    <citation type="journal article" date="2016" name="Int. J. Syst. Evol. Microbiol.">
        <title>Caldimicrobium thiodismutans sp. nov., a sulfur-disproportionating bacterium isolated from a hot spring.</title>
        <authorList>
            <person name="Kojima H."/>
            <person name="Umezawa K."/>
            <person name="Fukui M."/>
        </authorList>
    </citation>
    <scope>NUCLEOTIDE SEQUENCE [LARGE SCALE GENOMIC DNA]</scope>
    <source>
        <strain evidence="8">TF1</strain>
    </source>
</reference>
<dbReference type="PANTHER" id="PTHR10695">
    <property type="entry name" value="DEPHOSPHO-COA KINASE-RELATED"/>
    <property type="match status" value="1"/>
</dbReference>
<keyword evidence="3 5" id="KW-0067">ATP-binding</keyword>
<dbReference type="GO" id="GO:0005737">
    <property type="term" value="C:cytoplasm"/>
    <property type="evidence" value="ECO:0007669"/>
    <property type="project" value="UniProtKB-SubCell"/>
</dbReference>
<dbReference type="RefSeq" id="WP_068514566.1">
    <property type="nucleotide sequence ID" value="NZ_AP014945.1"/>
</dbReference>
<comment type="similarity">
    <text evidence="1 5">Belongs to the CoaE family.</text>
</comment>
<evidence type="ECO:0000256" key="3">
    <source>
        <dbReference type="ARBA" id="ARBA00022840"/>
    </source>
</evidence>
<reference evidence="7 8" key="1">
    <citation type="journal article" date="2016" name="Int. J. Syst. Evol. Microbiol.">
        <title>Caldimicrobium thiodismutans sp. nov., a sulfur-disproportionating bacterium isolated from a hot spring, and emended description of the genus Caldimicrobium.</title>
        <authorList>
            <person name="Kojima H."/>
            <person name="Umezawa K."/>
            <person name="Fukui M."/>
        </authorList>
    </citation>
    <scope>NUCLEOTIDE SEQUENCE [LARGE SCALE GENOMIC DNA]</scope>
    <source>
        <strain evidence="7 8">TF1</strain>
    </source>
</reference>
<dbReference type="Gene3D" id="3.40.50.300">
    <property type="entry name" value="P-loop containing nucleotide triphosphate hydrolases"/>
    <property type="match status" value="1"/>
</dbReference>
<comment type="subcellular location">
    <subcellularLocation>
        <location evidence="5">Cytoplasm</location>
    </subcellularLocation>
</comment>
<dbReference type="KEGG" id="cthi:THC_1133"/>
<dbReference type="SUPFAM" id="SSF52540">
    <property type="entry name" value="P-loop containing nucleoside triphosphate hydrolases"/>
    <property type="match status" value="1"/>
</dbReference>
<dbReference type="AlphaFoldDB" id="A0A0U5AHY4"/>